<evidence type="ECO:0000259" key="8">
    <source>
        <dbReference type="Pfam" id="PF02771"/>
    </source>
</evidence>
<comment type="cofactor">
    <cofactor evidence="1">
        <name>FAD</name>
        <dbReference type="ChEBI" id="CHEBI:57692"/>
    </cofactor>
</comment>
<dbReference type="InterPro" id="IPR046373">
    <property type="entry name" value="Acyl-CoA_Oxase/DH_mid-dom_sf"/>
</dbReference>
<dbReference type="EMBL" id="BART01021290">
    <property type="protein sequence ID" value="GAG98474.1"/>
    <property type="molecule type" value="Genomic_DNA"/>
</dbReference>
<evidence type="ECO:0000313" key="9">
    <source>
        <dbReference type="EMBL" id="GAG98474.1"/>
    </source>
</evidence>
<evidence type="ECO:0000256" key="4">
    <source>
        <dbReference type="ARBA" id="ARBA00022827"/>
    </source>
</evidence>
<sequence>MVKEIEESELGYSPELWKEVAGLGWMGLAFPEKYGGSDMSFLDLAILLEEMGRACLPGPYFSTVVLGGLTILDIGSEEQKQEYLPKIASGEAIFTLALTEPSASYDATSIETKAIADKDGYIINGTKLFVPDANVAHYMLVVARTEAKSKAEEGITIFIVDAKSPGISHTVLKTIANDKLCEVVFDQLKVPKENILGELNQGWKEVQKIIQRAAVAKCCEMVGCIQQALDMTVDYAKERKQYDRPIGSFQVIQHYCADMATDVDGTRLSTYQAAWMLSEGLPCTQEVAIA</sequence>
<dbReference type="Gene3D" id="1.20.140.10">
    <property type="entry name" value="Butyryl-CoA Dehydrogenase, subunit A, domain 3"/>
    <property type="match status" value="1"/>
</dbReference>
<dbReference type="SUPFAM" id="SSF56645">
    <property type="entry name" value="Acyl-CoA dehydrogenase NM domain-like"/>
    <property type="match status" value="1"/>
</dbReference>
<keyword evidence="3" id="KW-0285">Flavoprotein</keyword>
<keyword evidence="5" id="KW-0560">Oxidoreductase</keyword>
<comment type="caution">
    <text evidence="9">The sequence shown here is derived from an EMBL/GenBank/DDBJ whole genome shotgun (WGS) entry which is preliminary data.</text>
</comment>
<protein>
    <recommendedName>
        <fullName evidence="10">Acyl-CoA dehydrogenase</fullName>
    </recommendedName>
</protein>
<dbReference type="InterPro" id="IPR009100">
    <property type="entry name" value="AcylCoA_DH/oxidase_NM_dom_sf"/>
</dbReference>
<dbReference type="GO" id="GO:0003995">
    <property type="term" value="F:acyl-CoA dehydrogenase activity"/>
    <property type="evidence" value="ECO:0007669"/>
    <property type="project" value="TreeGrafter"/>
</dbReference>
<dbReference type="Pfam" id="PF00441">
    <property type="entry name" value="Acyl-CoA_dh_1"/>
    <property type="match status" value="1"/>
</dbReference>
<dbReference type="Pfam" id="PF02771">
    <property type="entry name" value="Acyl-CoA_dh_N"/>
    <property type="match status" value="1"/>
</dbReference>
<evidence type="ECO:0000259" key="7">
    <source>
        <dbReference type="Pfam" id="PF02770"/>
    </source>
</evidence>
<dbReference type="SUPFAM" id="SSF47203">
    <property type="entry name" value="Acyl-CoA dehydrogenase C-terminal domain-like"/>
    <property type="match status" value="1"/>
</dbReference>
<evidence type="ECO:0000256" key="3">
    <source>
        <dbReference type="ARBA" id="ARBA00022630"/>
    </source>
</evidence>
<organism evidence="9">
    <name type="scientific">marine sediment metagenome</name>
    <dbReference type="NCBI Taxonomy" id="412755"/>
    <lineage>
        <taxon>unclassified sequences</taxon>
        <taxon>metagenomes</taxon>
        <taxon>ecological metagenomes</taxon>
    </lineage>
</organism>
<evidence type="ECO:0000259" key="6">
    <source>
        <dbReference type="Pfam" id="PF00441"/>
    </source>
</evidence>
<dbReference type="InterPro" id="IPR009075">
    <property type="entry name" value="AcylCo_DH/oxidase_C"/>
</dbReference>
<gene>
    <name evidence="9" type="ORF">S01H4_39326</name>
</gene>
<proteinExistence type="inferred from homology"/>
<dbReference type="InterPro" id="IPR006091">
    <property type="entry name" value="Acyl-CoA_Oxase/DH_mid-dom"/>
</dbReference>
<feature type="domain" description="Acyl-CoA dehydrogenase/oxidase C-terminal" evidence="6">
    <location>
        <begin position="200"/>
        <end position="290"/>
    </location>
</feature>
<comment type="similarity">
    <text evidence="2">Belongs to the acyl-CoA dehydrogenase family.</text>
</comment>
<feature type="non-terminal residue" evidence="9">
    <location>
        <position position="290"/>
    </location>
</feature>
<dbReference type="AlphaFoldDB" id="X1BRZ3"/>
<dbReference type="InterPro" id="IPR013786">
    <property type="entry name" value="AcylCoA_DH/ox_N"/>
</dbReference>
<feature type="domain" description="Acyl-CoA oxidase/dehydrogenase middle" evidence="7">
    <location>
        <begin position="96"/>
        <end position="187"/>
    </location>
</feature>
<dbReference type="Gene3D" id="2.40.110.10">
    <property type="entry name" value="Butyryl-CoA Dehydrogenase, subunit A, domain 2"/>
    <property type="match status" value="1"/>
</dbReference>
<dbReference type="GO" id="GO:0050660">
    <property type="term" value="F:flavin adenine dinucleotide binding"/>
    <property type="evidence" value="ECO:0007669"/>
    <property type="project" value="InterPro"/>
</dbReference>
<feature type="domain" description="Acyl-CoA dehydrogenase/oxidase N-terminal" evidence="8">
    <location>
        <begin position="2"/>
        <end position="91"/>
    </location>
</feature>
<evidence type="ECO:0000256" key="5">
    <source>
        <dbReference type="ARBA" id="ARBA00023002"/>
    </source>
</evidence>
<dbReference type="Gene3D" id="1.10.540.10">
    <property type="entry name" value="Acyl-CoA dehydrogenase/oxidase, N-terminal domain"/>
    <property type="match status" value="1"/>
</dbReference>
<dbReference type="PANTHER" id="PTHR43884">
    <property type="entry name" value="ACYL-COA DEHYDROGENASE"/>
    <property type="match status" value="1"/>
</dbReference>
<keyword evidence="4" id="KW-0274">FAD</keyword>
<name>X1BRZ3_9ZZZZ</name>
<evidence type="ECO:0000256" key="1">
    <source>
        <dbReference type="ARBA" id="ARBA00001974"/>
    </source>
</evidence>
<dbReference type="InterPro" id="IPR036250">
    <property type="entry name" value="AcylCo_DH-like_C"/>
</dbReference>
<evidence type="ECO:0000256" key="2">
    <source>
        <dbReference type="ARBA" id="ARBA00009347"/>
    </source>
</evidence>
<dbReference type="Pfam" id="PF02770">
    <property type="entry name" value="Acyl-CoA_dh_M"/>
    <property type="match status" value="1"/>
</dbReference>
<accession>X1BRZ3</accession>
<dbReference type="PANTHER" id="PTHR43884:SF20">
    <property type="entry name" value="ACYL-COA DEHYDROGENASE FADE28"/>
    <property type="match status" value="1"/>
</dbReference>
<reference evidence="9" key="1">
    <citation type="journal article" date="2014" name="Front. Microbiol.">
        <title>High frequency of phylogenetically diverse reductive dehalogenase-homologous genes in deep subseafloor sedimentary metagenomes.</title>
        <authorList>
            <person name="Kawai M."/>
            <person name="Futagami T."/>
            <person name="Toyoda A."/>
            <person name="Takaki Y."/>
            <person name="Nishi S."/>
            <person name="Hori S."/>
            <person name="Arai W."/>
            <person name="Tsubouchi T."/>
            <person name="Morono Y."/>
            <person name="Uchiyama I."/>
            <person name="Ito T."/>
            <person name="Fujiyama A."/>
            <person name="Inagaki F."/>
            <person name="Takami H."/>
        </authorList>
    </citation>
    <scope>NUCLEOTIDE SEQUENCE</scope>
    <source>
        <strain evidence="9">Expedition CK06-06</strain>
    </source>
</reference>
<dbReference type="InterPro" id="IPR037069">
    <property type="entry name" value="AcylCoA_DH/ox_N_sf"/>
</dbReference>
<evidence type="ECO:0008006" key="10">
    <source>
        <dbReference type="Google" id="ProtNLM"/>
    </source>
</evidence>